<proteinExistence type="predicted"/>
<name>G2X3N8_VERDV</name>
<dbReference type="RefSeq" id="XP_009652524.1">
    <property type="nucleotide sequence ID" value="XM_009654229.1"/>
</dbReference>
<dbReference type="AlphaFoldDB" id="G2X3N8"/>
<dbReference type="Proteomes" id="UP000001611">
    <property type="component" value="Chromosome 3"/>
</dbReference>
<keyword evidence="2" id="KW-1185">Reference proteome</keyword>
<reference evidence="1 2" key="1">
    <citation type="submission" date="2008-03" db="EMBL/GenBank/DDBJ databases">
        <title>The Genome Sequence of Verticillium dahliae VdLs.17.</title>
        <authorList>
            <consortium name="The Broad Institute Genome Sequencing Platform"/>
            <person name="Ma L.-J.J."/>
            <person name="Klosterman S.J."/>
            <person name="Subbarao K."/>
            <person name="Dobinson K."/>
            <person name="Veronese P."/>
            <person name="Kang S."/>
            <person name="Gold S.E."/>
            <person name="Young S."/>
            <person name="Jaffe D."/>
            <person name="Gnerre S."/>
            <person name="Berlin A."/>
            <person name="Heiman D."/>
            <person name="Hepburn T."/>
            <person name="Sykes S."/>
            <person name="Alvarado L."/>
            <person name="Kodira C.D."/>
            <person name="Lander E."/>
            <person name="Galagan J."/>
            <person name="Nusbaum C."/>
            <person name="Birren B."/>
        </authorList>
    </citation>
    <scope>NUCLEOTIDE SEQUENCE [LARGE SCALE GENOMIC DNA]</scope>
    <source>
        <strain evidence="2">VdLs.17 / ATCC MYA-4575 / FGSC 10137</strain>
    </source>
</reference>
<dbReference type="KEGG" id="vda:VDAG_04625"/>
<accession>G2X3N8</accession>
<protein>
    <submittedName>
        <fullName evidence="1">Uncharacterized protein</fullName>
    </submittedName>
</protein>
<dbReference type="HOGENOM" id="CLU_1856824_0_0_1"/>
<gene>
    <name evidence="1" type="ORF">VDAG_04625</name>
</gene>
<evidence type="ECO:0000313" key="1">
    <source>
        <dbReference type="EMBL" id="EGY23187.1"/>
    </source>
</evidence>
<evidence type="ECO:0000313" key="2">
    <source>
        <dbReference type="Proteomes" id="UP000001611"/>
    </source>
</evidence>
<dbReference type="GeneID" id="20706088"/>
<sequence>MILLLIGKSFIRQRLKEARSRSYLSLPPSLCLCLSLQVSTPDTATTAKPEKQAASKHAHHSAFARALHSRMRLGSRKRRLSWHLRLWTVLNVIRLLSLMQCRPACRFHTRAPTWTSWHWNLLRRNLLRRQAPRMDGMT</sequence>
<dbReference type="EMBL" id="DS572702">
    <property type="protein sequence ID" value="EGY23187.1"/>
    <property type="molecule type" value="Genomic_DNA"/>
</dbReference>
<dbReference type="InParanoid" id="G2X3N8"/>
<organism evidence="1 2">
    <name type="scientific">Verticillium dahliae (strain VdLs.17 / ATCC MYA-4575 / FGSC 10137)</name>
    <name type="common">Verticillium wilt</name>
    <dbReference type="NCBI Taxonomy" id="498257"/>
    <lineage>
        <taxon>Eukaryota</taxon>
        <taxon>Fungi</taxon>
        <taxon>Dikarya</taxon>
        <taxon>Ascomycota</taxon>
        <taxon>Pezizomycotina</taxon>
        <taxon>Sordariomycetes</taxon>
        <taxon>Hypocreomycetidae</taxon>
        <taxon>Glomerellales</taxon>
        <taxon>Plectosphaerellaceae</taxon>
        <taxon>Verticillium</taxon>
    </lineage>
</organism>